<feature type="transmembrane region" description="Helical" evidence="2">
    <location>
        <begin position="31"/>
        <end position="54"/>
    </location>
</feature>
<evidence type="ECO:0000313" key="3">
    <source>
        <dbReference type="EMBL" id="MEY8019118.1"/>
    </source>
</evidence>
<evidence type="ECO:0000256" key="1">
    <source>
        <dbReference type="SAM" id="MobiDB-lite"/>
    </source>
</evidence>
<gene>
    <name evidence="3" type="ORF">AB8998_31205</name>
</gene>
<proteinExistence type="predicted"/>
<evidence type="ECO:0008006" key="5">
    <source>
        <dbReference type="Google" id="ProtNLM"/>
    </source>
</evidence>
<evidence type="ECO:0000256" key="2">
    <source>
        <dbReference type="SAM" id="Phobius"/>
    </source>
</evidence>
<sequence length="188" mass="19668">MDFQGPPPPHPWQQPQPPYPAYAPPPPGRRWFPIAVIAAILVAGALIAAAIVIAGGDKSHPAAAPITTAQPAMEPPEATATCKAWRAADAALATIPALPEGWDWNTPNIDTLSSNAKTAVDKVLDIFESRVAAGDPQQVVEAAKSYIATKRADMSKLVDHTITTADDAAVEVSLATLQQLCGGEKDHG</sequence>
<dbReference type="EMBL" id="JBGEDP010000003">
    <property type="protein sequence ID" value="MEY8019118.1"/>
    <property type="molecule type" value="Genomic_DNA"/>
</dbReference>
<keyword evidence="4" id="KW-1185">Reference proteome</keyword>
<protein>
    <recommendedName>
        <fullName evidence="5">Alanine and proline rich membrane protein</fullName>
    </recommendedName>
</protein>
<keyword evidence="2" id="KW-0472">Membrane</keyword>
<feature type="region of interest" description="Disordered" evidence="1">
    <location>
        <begin position="1"/>
        <end position="24"/>
    </location>
</feature>
<evidence type="ECO:0000313" key="4">
    <source>
        <dbReference type="Proteomes" id="UP001564760"/>
    </source>
</evidence>
<keyword evidence="2" id="KW-0812">Transmembrane</keyword>
<accession>A0ABV4C999</accession>
<dbReference type="RefSeq" id="WP_369742142.1">
    <property type="nucleotide sequence ID" value="NZ_JBGEDP010000003.1"/>
</dbReference>
<reference evidence="3 4" key="1">
    <citation type="submission" date="2024-08" db="EMBL/GenBank/DDBJ databases">
        <title>Mycobacterium servetensis sp. nov., a novel rapid-growing mycobacterial species recovered from a human patient in Zaragoza, Spain.</title>
        <authorList>
            <person name="Tristancho-Baro A.I."/>
            <person name="Buenestado-Serrano S."/>
            <person name="Garcia De Viedma D."/>
            <person name="Milagro-Beamonte A."/>
            <person name="Burillo N."/>
            <person name="Sanz S."/>
            <person name="Lopez-Calleja A.I."/>
            <person name="Penas-Utrilla D."/>
            <person name="Guardingo M."/>
            <person name="Garcia M.J."/>
            <person name="Vinuelas-Bayon J."/>
        </authorList>
    </citation>
    <scope>NUCLEOTIDE SEQUENCE [LARGE SCALE GENOMIC DNA]</scope>
    <source>
        <strain evidence="4">HUMS_12744610</strain>
    </source>
</reference>
<organism evidence="3 4">
    <name type="scientific">Mycobacterium servetii</name>
    <dbReference type="NCBI Taxonomy" id="3237418"/>
    <lineage>
        <taxon>Bacteria</taxon>
        <taxon>Bacillati</taxon>
        <taxon>Actinomycetota</taxon>
        <taxon>Actinomycetes</taxon>
        <taxon>Mycobacteriales</taxon>
        <taxon>Mycobacteriaceae</taxon>
        <taxon>Mycobacterium</taxon>
    </lineage>
</organism>
<comment type="caution">
    <text evidence="3">The sequence shown here is derived from an EMBL/GenBank/DDBJ whole genome shotgun (WGS) entry which is preliminary data.</text>
</comment>
<dbReference type="Proteomes" id="UP001564760">
    <property type="component" value="Unassembled WGS sequence"/>
</dbReference>
<name>A0ABV4C999_9MYCO</name>
<keyword evidence="2" id="KW-1133">Transmembrane helix</keyword>